<gene>
    <name evidence="2" type="ORF">MN116_000995</name>
</gene>
<organism evidence="2 3">
    <name type="scientific">Schistosoma mekongi</name>
    <name type="common">Parasitic worm</name>
    <dbReference type="NCBI Taxonomy" id="38744"/>
    <lineage>
        <taxon>Eukaryota</taxon>
        <taxon>Metazoa</taxon>
        <taxon>Spiralia</taxon>
        <taxon>Lophotrochozoa</taxon>
        <taxon>Platyhelminthes</taxon>
        <taxon>Trematoda</taxon>
        <taxon>Digenea</taxon>
        <taxon>Strigeidida</taxon>
        <taxon>Schistosomatoidea</taxon>
        <taxon>Schistosomatidae</taxon>
        <taxon>Schistosoma</taxon>
    </lineage>
</organism>
<dbReference type="Proteomes" id="UP001292079">
    <property type="component" value="Unassembled WGS sequence"/>
</dbReference>
<feature type="region of interest" description="Disordered" evidence="1">
    <location>
        <begin position="501"/>
        <end position="547"/>
    </location>
</feature>
<keyword evidence="3" id="KW-1185">Reference proteome</keyword>
<comment type="caution">
    <text evidence="2">The sequence shown here is derived from an EMBL/GenBank/DDBJ whole genome shotgun (WGS) entry which is preliminary data.</text>
</comment>
<reference evidence="2" key="2">
    <citation type="journal article" date="2023" name="Infect Dis Poverty">
        <title>Chromosome-scale genome of the human blood fluke Schistosoma mekongi and its implications for public health.</title>
        <authorList>
            <person name="Zhou M."/>
            <person name="Xu L."/>
            <person name="Xu D."/>
            <person name="Chen W."/>
            <person name="Khan J."/>
            <person name="Hu Y."/>
            <person name="Huang H."/>
            <person name="Wei H."/>
            <person name="Zhang Y."/>
            <person name="Chusongsang P."/>
            <person name="Tanasarnprasert K."/>
            <person name="Hu X."/>
            <person name="Limpanont Y."/>
            <person name="Lv Z."/>
        </authorList>
    </citation>
    <scope>NUCLEOTIDE SEQUENCE</scope>
    <source>
        <strain evidence="2">LV_2022a</strain>
    </source>
</reference>
<reference evidence="2" key="1">
    <citation type="submission" date="2022-04" db="EMBL/GenBank/DDBJ databases">
        <authorList>
            <person name="Xu L."/>
            <person name="Lv Z."/>
        </authorList>
    </citation>
    <scope>NUCLEOTIDE SEQUENCE</scope>
    <source>
        <strain evidence="2">LV_2022a</strain>
    </source>
</reference>
<dbReference type="AlphaFoldDB" id="A0AAE1ZM03"/>
<accession>A0AAE1ZM03</accession>
<evidence type="ECO:0000256" key="1">
    <source>
        <dbReference type="SAM" id="MobiDB-lite"/>
    </source>
</evidence>
<dbReference type="EMBL" id="JALJAT010000001">
    <property type="protein sequence ID" value="KAK4475732.1"/>
    <property type="molecule type" value="Genomic_DNA"/>
</dbReference>
<sequence length="587" mass="68837">MAIIDSLYAYYTEWKTPPPRINQCCRNRLQYPYQQIFNSRYKDISLVHLLSSVFINQSHNKVIDQRNNIFNNTYNNNSINTSEKIKKMTSNHSTSLMDRNHHHHHGYQHHQLNSIDNTCNHSNNAKFALIKLKRIYSLLKFLLNEKQLCIKHIELMKLFMKHLQTIIKQLEESNNEQLKHLIKCNLDVITREIITEGMNYMKDIINCRKCQDKSINDLSMIKQYNHELINIKHYNRKKYQRTELHNDDKIENTINRKLINFWSSHLSCPIDKSDESKCLNCSFIKNSSICLLNSTSLLSSSSYSSVLSSSSSSLSLSYSSPSTSLSYLTSSLTNSTYASISNISFQLSREETIKDSNNKSNQSYHCQISNSNNKNIQFDNKCMRDKLFVYDLRNVNEEEYKEQNHLLNEYIEEHQTPFCLVENKPSMKDSSNTNDSCQYTRQYNQNEIKNVKIHNLDEIYPYAVSRRPSVRDILRQQTNSFMHSQQHQTEKHQIYYPKQNRHFPSKESSNHLSTTTTSTTTTTTTSTDDDNHNKMLKSPERSNFYTSNDYINYPQLNLCVNRIDYLFSDHNLNMGVIPPPNLNPFTS</sequence>
<evidence type="ECO:0000313" key="2">
    <source>
        <dbReference type="EMBL" id="KAK4475732.1"/>
    </source>
</evidence>
<feature type="compositionally biased region" description="Basic and acidic residues" evidence="1">
    <location>
        <begin position="529"/>
        <end position="540"/>
    </location>
</feature>
<proteinExistence type="predicted"/>
<feature type="compositionally biased region" description="Low complexity" evidence="1">
    <location>
        <begin position="513"/>
        <end position="526"/>
    </location>
</feature>
<protein>
    <submittedName>
        <fullName evidence="2">Uncharacterized protein</fullName>
    </submittedName>
</protein>
<evidence type="ECO:0000313" key="3">
    <source>
        <dbReference type="Proteomes" id="UP001292079"/>
    </source>
</evidence>
<name>A0AAE1ZM03_SCHME</name>